<dbReference type="EMBL" id="JABWCV010000008">
    <property type="protein sequence ID" value="NVF14299.1"/>
    <property type="molecule type" value="Genomic_DNA"/>
</dbReference>
<proteinExistence type="predicted"/>
<protein>
    <submittedName>
        <fullName evidence="1">Sce7726 family protein</fullName>
    </submittedName>
</protein>
<dbReference type="Proteomes" id="UP000589984">
    <property type="component" value="Unassembled WGS sequence"/>
</dbReference>
<sequence length="207" mass="24356">MTELEIKVILADSISNQYPDYIMGIEFPFQFGERRADLALLNEMELTSYEIKSATDRTARLSYQLDSYKSYFDYCYVVCEETNLKEVRTNTPRSIGILIVSNKEIKHIRKSNKFKNHNKESLCSTLPISFLRKNAFLKKIKSKHELCKHISSIYSIETIRKWSRLNFKERYEIASKLVKIEKGDIINKDDIFTLTKKSPTKLFRRTS</sequence>
<comment type="caution">
    <text evidence="1">The sequence shown here is derived from an EMBL/GenBank/DDBJ whole genome shotgun (WGS) entry which is preliminary data.</text>
</comment>
<evidence type="ECO:0000313" key="2">
    <source>
        <dbReference type="Proteomes" id="UP000589984"/>
    </source>
</evidence>
<dbReference type="RefSeq" id="WP_176303285.1">
    <property type="nucleotide sequence ID" value="NZ_JABWCV010000008.1"/>
</dbReference>
<dbReference type="AlphaFoldDB" id="A0A7Y6RC97"/>
<reference evidence="1 2" key="1">
    <citation type="submission" date="2020-06" db="EMBL/GenBank/DDBJ databases">
        <title>Halomonas sp. QX-1 draft genome sequence.</title>
        <authorList>
            <person name="Qiu X."/>
        </authorList>
    </citation>
    <scope>NUCLEOTIDE SEQUENCE [LARGE SCALE GENOMIC DNA]</scope>
    <source>
        <strain evidence="1 2">QX-1</strain>
    </source>
</reference>
<organism evidence="1 2">
    <name type="scientific">Vreelandella maris</name>
    <dbReference type="NCBI Taxonomy" id="2729617"/>
    <lineage>
        <taxon>Bacteria</taxon>
        <taxon>Pseudomonadati</taxon>
        <taxon>Pseudomonadota</taxon>
        <taxon>Gammaproteobacteria</taxon>
        <taxon>Oceanospirillales</taxon>
        <taxon>Halomonadaceae</taxon>
        <taxon>Vreelandella</taxon>
    </lineage>
</organism>
<gene>
    <name evidence="1" type="ORF">HUO07_08945</name>
</gene>
<dbReference type="InterPro" id="IPR047729">
    <property type="entry name" value="Sce7726-like"/>
</dbReference>
<keyword evidence="2" id="KW-1185">Reference proteome</keyword>
<evidence type="ECO:0000313" key="1">
    <source>
        <dbReference type="EMBL" id="NVF14299.1"/>
    </source>
</evidence>
<accession>A0A7Y6RC97</accession>
<name>A0A7Y6RC97_9GAMM</name>
<dbReference type="NCBIfam" id="NF033832">
    <property type="entry name" value="sce7726_fam"/>
    <property type="match status" value="1"/>
</dbReference>